<sequence length="80" mass="8988">MKVAVIVAIGENGLVERGEIARVVKMVMEGEEGKELLHRMKQLKAVAATTLRDEKARYRAISLHGLKHRESHLHLNGYLS</sequence>
<evidence type="ECO:0000313" key="1">
    <source>
        <dbReference type="EMBL" id="KAG2409927.1"/>
    </source>
</evidence>
<dbReference type="Gene3D" id="3.40.50.2000">
    <property type="entry name" value="Glycogen Phosphorylase B"/>
    <property type="match status" value="1"/>
</dbReference>
<gene>
    <name evidence="1" type="ORF">HKW66_Vig0005920</name>
</gene>
<proteinExistence type="predicted"/>
<organism evidence="1 2">
    <name type="scientific">Phaseolus angularis</name>
    <name type="common">Azuki bean</name>
    <name type="synonym">Vigna angularis</name>
    <dbReference type="NCBI Taxonomy" id="3914"/>
    <lineage>
        <taxon>Eukaryota</taxon>
        <taxon>Viridiplantae</taxon>
        <taxon>Streptophyta</taxon>
        <taxon>Embryophyta</taxon>
        <taxon>Tracheophyta</taxon>
        <taxon>Spermatophyta</taxon>
        <taxon>Magnoliopsida</taxon>
        <taxon>eudicotyledons</taxon>
        <taxon>Gunneridae</taxon>
        <taxon>Pentapetalae</taxon>
        <taxon>rosids</taxon>
        <taxon>fabids</taxon>
        <taxon>Fabales</taxon>
        <taxon>Fabaceae</taxon>
        <taxon>Papilionoideae</taxon>
        <taxon>50 kb inversion clade</taxon>
        <taxon>NPAAA clade</taxon>
        <taxon>indigoferoid/millettioid clade</taxon>
        <taxon>Phaseoleae</taxon>
        <taxon>Vigna</taxon>
    </lineage>
</organism>
<protein>
    <submittedName>
        <fullName evidence="1">UDP-glycosyltransferase protein</fullName>
    </submittedName>
</protein>
<dbReference type="AlphaFoldDB" id="A0A8T0LD25"/>
<dbReference type="Proteomes" id="UP000743370">
    <property type="component" value="Unassembled WGS sequence"/>
</dbReference>
<evidence type="ECO:0000313" key="2">
    <source>
        <dbReference type="Proteomes" id="UP000743370"/>
    </source>
</evidence>
<accession>A0A8T0LD25</accession>
<name>A0A8T0LD25_PHAAN</name>
<dbReference type="EMBL" id="JABFOF010000001">
    <property type="protein sequence ID" value="KAG2409927.1"/>
    <property type="molecule type" value="Genomic_DNA"/>
</dbReference>
<reference evidence="1 2" key="1">
    <citation type="submission" date="2020-05" db="EMBL/GenBank/DDBJ databases">
        <title>Vigna angularis (adzuki bean) Var. LongXiaoDou No. 4 denovo assembly.</title>
        <authorList>
            <person name="Xiang H."/>
        </authorList>
    </citation>
    <scope>NUCLEOTIDE SEQUENCE [LARGE SCALE GENOMIC DNA]</scope>
    <source>
        <tissue evidence="1">Leaf</tissue>
    </source>
</reference>
<dbReference type="SUPFAM" id="SSF53756">
    <property type="entry name" value="UDP-Glycosyltransferase/glycogen phosphorylase"/>
    <property type="match status" value="1"/>
</dbReference>
<comment type="caution">
    <text evidence="1">The sequence shown here is derived from an EMBL/GenBank/DDBJ whole genome shotgun (WGS) entry which is preliminary data.</text>
</comment>